<keyword evidence="7" id="KW-0804">Transcription</keyword>
<dbReference type="GO" id="GO:0005634">
    <property type="term" value="C:nucleus"/>
    <property type="evidence" value="ECO:0007669"/>
    <property type="project" value="UniProtKB-SubCell"/>
</dbReference>
<dbReference type="GO" id="GO:0046983">
    <property type="term" value="F:protein dimerization activity"/>
    <property type="evidence" value="ECO:0007669"/>
    <property type="project" value="InterPro"/>
</dbReference>
<comment type="subcellular location">
    <subcellularLocation>
        <location evidence="1">Nucleus</location>
    </subcellularLocation>
</comment>
<dbReference type="AlphaFoldDB" id="A0A401SHR5"/>
<keyword evidence="2" id="KW-0217">Developmental protein</keyword>
<dbReference type="InterPro" id="IPR036638">
    <property type="entry name" value="HLH_DNA-bd_sf"/>
</dbReference>
<dbReference type="Gene3D" id="4.10.280.10">
    <property type="entry name" value="Helix-loop-helix DNA-binding domain"/>
    <property type="match status" value="1"/>
</dbReference>
<dbReference type="CDD" id="cd18908">
    <property type="entry name" value="bHLH_SOHLH1_2"/>
    <property type="match status" value="1"/>
</dbReference>
<evidence type="ECO:0000256" key="4">
    <source>
        <dbReference type="ARBA" id="ARBA00022871"/>
    </source>
</evidence>
<evidence type="ECO:0000256" key="9">
    <source>
        <dbReference type="SAM" id="MobiDB-lite"/>
    </source>
</evidence>
<evidence type="ECO:0000256" key="1">
    <source>
        <dbReference type="ARBA" id="ARBA00004123"/>
    </source>
</evidence>
<dbReference type="OrthoDB" id="9948648at2759"/>
<evidence type="ECO:0000313" key="11">
    <source>
        <dbReference type="EMBL" id="GCC29938.1"/>
    </source>
</evidence>
<dbReference type="PANTHER" id="PTHR15402:SF4">
    <property type="entry name" value="SPERMATOGENESIS- AND OOGENESIS-SPECIFIC BASIC HELIX-LOOP-HELIX-CONTAINING PROTEIN 1"/>
    <property type="match status" value="1"/>
</dbReference>
<gene>
    <name evidence="11" type="ORF">chiPu_0008382</name>
</gene>
<dbReference type="SMART" id="SM00353">
    <property type="entry name" value="HLH"/>
    <property type="match status" value="1"/>
</dbReference>
<evidence type="ECO:0000259" key="10">
    <source>
        <dbReference type="PROSITE" id="PS50888"/>
    </source>
</evidence>
<dbReference type="InterPro" id="IPR039583">
    <property type="entry name" value="TCFL5/SOLH1/2"/>
</dbReference>
<evidence type="ECO:0000256" key="6">
    <source>
        <dbReference type="ARBA" id="ARBA00023125"/>
    </source>
</evidence>
<keyword evidence="6" id="KW-0238">DNA-binding</keyword>
<keyword evidence="4" id="KW-0744">Spermatogenesis</keyword>
<feature type="domain" description="BHLH" evidence="10">
    <location>
        <begin position="49"/>
        <end position="100"/>
    </location>
</feature>
<accession>A0A401SHR5</accession>
<dbReference type="STRING" id="137246.A0A401SHR5"/>
<evidence type="ECO:0000256" key="7">
    <source>
        <dbReference type="ARBA" id="ARBA00023163"/>
    </source>
</evidence>
<reference evidence="11 12" key="1">
    <citation type="journal article" date="2018" name="Nat. Ecol. Evol.">
        <title>Shark genomes provide insights into elasmobranch evolution and the origin of vertebrates.</title>
        <authorList>
            <person name="Hara Y"/>
            <person name="Yamaguchi K"/>
            <person name="Onimaru K"/>
            <person name="Kadota M"/>
            <person name="Koyanagi M"/>
            <person name="Keeley SD"/>
            <person name="Tatsumi K"/>
            <person name="Tanaka K"/>
            <person name="Motone F"/>
            <person name="Kageyama Y"/>
            <person name="Nozu R"/>
            <person name="Adachi N"/>
            <person name="Nishimura O"/>
            <person name="Nakagawa R"/>
            <person name="Tanegashima C"/>
            <person name="Kiyatake I"/>
            <person name="Matsumoto R"/>
            <person name="Murakumo K"/>
            <person name="Nishida K"/>
            <person name="Terakita A"/>
            <person name="Kuratani S"/>
            <person name="Sato K"/>
            <person name="Hyodo S Kuraku.S."/>
        </authorList>
    </citation>
    <scope>NUCLEOTIDE SEQUENCE [LARGE SCALE GENOMIC DNA]</scope>
</reference>
<dbReference type="PANTHER" id="PTHR15402">
    <property type="entry name" value="TRANSCRIPTION FACTOR-LIKE 5 PROTEIN"/>
    <property type="match status" value="1"/>
</dbReference>
<dbReference type="Pfam" id="PF00010">
    <property type="entry name" value="HLH"/>
    <property type="match status" value="1"/>
</dbReference>
<keyword evidence="3" id="KW-0221">Differentiation</keyword>
<dbReference type="SUPFAM" id="SSF47459">
    <property type="entry name" value="HLH, helix-loop-helix DNA-binding domain"/>
    <property type="match status" value="1"/>
</dbReference>
<dbReference type="GO" id="GO:0007283">
    <property type="term" value="P:spermatogenesis"/>
    <property type="evidence" value="ECO:0007669"/>
    <property type="project" value="UniProtKB-KW"/>
</dbReference>
<feature type="region of interest" description="Disordered" evidence="9">
    <location>
        <begin position="20"/>
        <end position="43"/>
    </location>
</feature>
<dbReference type="GO" id="GO:0030154">
    <property type="term" value="P:cell differentiation"/>
    <property type="evidence" value="ECO:0007669"/>
    <property type="project" value="UniProtKB-KW"/>
</dbReference>
<keyword evidence="12" id="KW-1185">Reference proteome</keyword>
<dbReference type="GO" id="GO:0000981">
    <property type="term" value="F:DNA-binding transcription factor activity, RNA polymerase II-specific"/>
    <property type="evidence" value="ECO:0007669"/>
    <property type="project" value="TreeGrafter"/>
</dbReference>
<dbReference type="PROSITE" id="PS50888">
    <property type="entry name" value="BHLH"/>
    <property type="match status" value="1"/>
</dbReference>
<evidence type="ECO:0000256" key="3">
    <source>
        <dbReference type="ARBA" id="ARBA00022782"/>
    </source>
</evidence>
<sequence>MDSLNETLVKDNLVSTVIGSSESEENGALREIELPESPSSEPTCKKRCVDALLHSDIERMRRERIKDCCDQLRMLLPYVKGRRTDVASILEMTVEYMRYIYGRIPSNVISQVKKNIEN</sequence>
<dbReference type="InterPro" id="IPR011598">
    <property type="entry name" value="bHLH_dom"/>
</dbReference>
<keyword evidence="5" id="KW-0805">Transcription regulation</keyword>
<evidence type="ECO:0000256" key="5">
    <source>
        <dbReference type="ARBA" id="ARBA00023015"/>
    </source>
</evidence>
<name>A0A401SHR5_CHIPU</name>
<keyword evidence="8" id="KW-0539">Nucleus</keyword>
<evidence type="ECO:0000256" key="8">
    <source>
        <dbReference type="ARBA" id="ARBA00023242"/>
    </source>
</evidence>
<dbReference type="Proteomes" id="UP000287033">
    <property type="component" value="Unassembled WGS sequence"/>
</dbReference>
<comment type="caution">
    <text evidence="11">The sequence shown here is derived from an EMBL/GenBank/DDBJ whole genome shotgun (WGS) entry which is preliminary data.</text>
</comment>
<evidence type="ECO:0000256" key="2">
    <source>
        <dbReference type="ARBA" id="ARBA00022473"/>
    </source>
</evidence>
<dbReference type="GO" id="GO:0000978">
    <property type="term" value="F:RNA polymerase II cis-regulatory region sequence-specific DNA binding"/>
    <property type="evidence" value="ECO:0007669"/>
    <property type="project" value="TreeGrafter"/>
</dbReference>
<evidence type="ECO:0000313" key="12">
    <source>
        <dbReference type="Proteomes" id="UP000287033"/>
    </source>
</evidence>
<protein>
    <recommendedName>
        <fullName evidence="10">BHLH domain-containing protein</fullName>
    </recommendedName>
</protein>
<organism evidence="11 12">
    <name type="scientific">Chiloscyllium punctatum</name>
    <name type="common">Brownbanded bambooshark</name>
    <name type="synonym">Hemiscyllium punctatum</name>
    <dbReference type="NCBI Taxonomy" id="137246"/>
    <lineage>
        <taxon>Eukaryota</taxon>
        <taxon>Metazoa</taxon>
        <taxon>Chordata</taxon>
        <taxon>Craniata</taxon>
        <taxon>Vertebrata</taxon>
        <taxon>Chondrichthyes</taxon>
        <taxon>Elasmobranchii</taxon>
        <taxon>Galeomorphii</taxon>
        <taxon>Galeoidea</taxon>
        <taxon>Orectolobiformes</taxon>
        <taxon>Hemiscylliidae</taxon>
        <taxon>Chiloscyllium</taxon>
    </lineage>
</organism>
<proteinExistence type="predicted"/>
<dbReference type="EMBL" id="BEZZ01000274">
    <property type="protein sequence ID" value="GCC29938.1"/>
    <property type="molecule type" value="Genomic_DNA"/>
</dbReference>